<dbReference type="RefSeq" id="WP_144870603.1">
    <property type="nucleotide sequence ID" value="NZ_LR213905.1"/>
</dbReference>
<dbReference type="EMBL" id="CAACVJ010000062">
    <property type="protein sequence ID" value="VEP12585.1"/>
    <property type="molecule type" value="Genomic_DNA"/>
</dbReference>
<dbReference type="InterPro" id="IPR014746">
    <property type="entry name" value="Gln_synth/guanido_kin_cat_dom"/>
</dbReference>
<dbReference type="Proteomes" id="UP000320055">
    <property type="component" value="Unassembled WGS sequence"/>
</dbReference>
<dbReference type="AlphaFoldDB" id="A0A563VMS0"/>
<gene>
    <name evidence="2" type="ORF">H1P_1540021</name>
</gene>
<dbReference type="InterPro" id="IPR050141">
    <property type="entry name" value="GCL_type2/YbdK_subfam"/>
</dbReference>
<dbReference type="PANTHER" id="PTHR36510">
    <property type="entry name" value="GLUTAMATE--CYSTEINE LIGASE 2-RELATED"/>
    <property type="match status" value="1"/>
</dbReference>
<comment type="catalytic activity">
    <reaction evidence="1">
        <text>L-cysteine + L-glutamate + ATP = gamma-L-glutamyl-L-cysteine + ADP + phosphate + H(+)</text>
        <dbReference type="Rhea" id="RHEA:13285"/>
        <dbReference type="ChEBI" id="CHEBI:15378"/>
        <dbReference type="ChEBI" id="CHEBI:29985"/>
        <dbReference type="ChEBI" id="CHEBI:30616"/>
        <dbReference type="ChEBI" id="CHEBI:35235"/>
        <dbReference type="ChEBI" id="CHEBI:43474"/>
        <dbReference type="ChEBI" id="CHEBI:58173"/>
        <dbReference type="ChEBI" id="CHEBI:456216"/>
        <dbReference type="EC" id="6.3.2.2"/>
    </reaction>
</comment>
<evidence type="ECO:0000313" key="3">
    <source>
        <dbReference type="Proteomes" id="UP000320055"/>
    </source>
</evidence>
<proteinExistence type="predicted"/>
<dbReference type="EC" id="6.3.2.2" evidence="2"/>
<evidence type="ECO:0000313" key="2">
    <source>
        <dbReference type="EMBL" id="VEP12585.1"/>
    </source>
</evidence>
<dbReference type="InterPro" id="IPR006336">
    <property type="entry name" value="GCS2"/>
</dbReference>
<dbReference type="GO" id="GO:0004357">
    <property type="term" value="F:glutamate-cysteine ligase activity"/>
    <property type="evidence" value="ECO:0007669"/>
    <property type="project" value="UniProtKB-EC"/>
</dbReference>
<dbReference type="Pfam" id="PF04107">
    <property type="entry name" value="GCS2"/>
    <property type="match status" value="1"/>
</dbReference>
<dbReference type="PANTHER" id="PTHR36510:SF1">
    <property type="entry name" value="GLUTAMATE--CYSTEINE LIGASE 2-RELATED"/>
    <property type="match status" value="1"/>
</dbReference>
<reference evidence="2 3" key="1">
    <citation type="submission" date="2019-01" db="EMBL/GenBank/DDBJ databases">
        <authorList>
            <person name="Brito A."/>
        </authorList>
    </citation>
    <scope>NUCLEOTIDE SEQUENCE [LARGE SCALE GENOMIC DNA]</scope>
    <source>
        <strain evidence="2">1</strain>
    </source>
</reference>
<accession>A0A563VMS0</accession>
<protein>
    <submittedName>
        <fullName evidence="2">Glutamate--cysteine ligase 2</fullName>
        <ecNumber evidence="2">6.3.2.2</ecNumber>
    </submittedName>
</protein>
<keyword evidence="3" id="KW-1185">Reference proteome</keyword>
<evidence type="ECO:0000256" key="1">
    <source>
        <dbReference type="ARBA" id="ARBA00048819"/>
    </source>
</evidence>
<keyword evidence="2" id="KW-0436">Ligase</keyword>
<dbReference type="Gene3D" id="3.30.590.20">
    <property type="match status" value="1"/>
</dbReference>
<dbReference type="SUPFAM" id="SSF55931">
    <property type="entry name" value="Glutamine synthetase/guanido kinase"/>
    <property type="match status" value="1"/>
</dbReference>
<sequence>MGNPTTIYWDIRLSDNFPTIEFRVTDICMSVEEAFTITGLIRALVWTCYQEIVNDVPLVNVRPELLKAAHWNAARYGLTNNLIDVVNKIPISATDLVEKFLNYLRPALEKFGDWQNISTSVPKILEQGNGAQRQLKIYQENKSFQDVVDYIVAQTKPVNNPITQSPNQG</sequence>
<name>A0A563VMS0_9CYAN</name>
<dbReference type="OrthoDB" id="9769628at2"/>
<organism evidence="2 3">
    <name type="scientific">Hyella patelloides LEGE 07179</name>
    <dbReference type="NCBI Taxonomy" id="945734"/>
    <lineage>
        <taxon>Bacteria</taxon>
        <taxon>Bacillati</taxon>
        <taxon>Cyanobacteriota</taxon>
        <taxon>Cyanophyceae</taxon>
        <taxon>Pleurocapsales</taxon>
        <taxon>Hyellaceae</taxon>
        <taxon>Hyella</taxon>
    </lineage>
</organism>